<evidence type="ECO:0000313" key="1">
    <source>
        <dbReference type="EMBL" id="CAJ0893961.1"/>
    </source>
</evidence>
<dbReference type="Proteomes" id="UP001190491">
    <property type="component" value="Unassembled WGS sequence"/>
</dbReference>
<protein>
    <recommendedName>
        <fullName evidence="5">Lipoprotein</fullName>
    </recommendedName>
</protein>
<dbReference type="EMBL" id="CAUDLI010000014">
    <property type="protein sequence ID" value="CAJ0903598.1"/>
    <property type="molecule type" value="Genomic_DNA"/>
</dbReference>
<dbReference type="Gene3D" id="2.40.360.20">
    <property type="match status" value="1"/>
</dbReference>
<proteinExistence type="predicted"/>
<name>A0AAD2C3L0_9RALS</name>
<evidence type="ECO:0000313" key="4">
    <source>
        <dbReference type="Proteomes" id="UP001190491"/>
    </source>
</evidence>
<dbReference type="AlphaFoldDB" id="A0AAD2C3L0"/>
<sequence length="339" mass="35480">MKAWGKGFTGIAFACALSACGGGGDSGNGGLADPNSFSVSATVGGTKVQTFSAGSQNATLTVKSGQDLRLDSSTDVTWKSGDATSNTEVSVKGASTQSWTAGLKSPPGGTFTVTVTSAKDASKSAKVTVTVTPHEYTAGTAQVGRVITWKETSNYVDGSTAQKTRVNTTTGVDANTGITTVASTLNSVTDDTFTQDADGNRLKRTFPNGASCTYNPKRNLLNFPLSVGKTWTSGWLYTCTAGYTETVSMTSTVEAYEPVTTDAGTFNTLRIHHIETITKSNDGQLQNGPAGNAAYAIDMRCWWDVAGQRTVKCDNANTYQGPAPANYVKTFSQSMMSVQ</sequence>
<organism evidence="1 4">
    <name type="scientific">Ralstonia flatus</name>
    <dbReference type="NCBI Taxonomy" id="3058601"/>
    <lineage>
        <taxon>Bacteria</taxon>
        <taxon>Pseudomonadati</taxon>
        <taxon>Pseudomonadota</taxon>
        <taxon>Betaproteobacteria</taxon>
        <taxon>Burkholderiales</taxon>
        <taxon>Burkholderiaceae</taxon>
        <taxon>Ralstonia</taxon>
    </lineage>
</organism>
<dbReference type="PROSITE" id="PS51257">
    <property type="entry name" value="PROKAR_LIPOPROTEIN"/>
    <property type="match status" value="1"/>
</dbReference>
<evidence type="ECO:0000313" key="2">
    <source>
        <dbReference type="EMBL" id="CAJ0903598.1"/>
    </source>
</evidence>
<comment type="caution">
    <text evidence="1">The sequence shown here is derived from an EMBL/GenBank/DDBJ whole genome shotgun (WGS) entry which is preliminary data.</text>
</comment>
<keyword evidence="3" id="KW-1185">Reference proteome</keyword>
<evidence type="ECO:0008006" key="5">
    <source>
        <dbReference type="Google" id="ProtNLM"/>
    </source>
</evidence>
<dbReference type="EMBL" id="CAUDKO010000014">
    <property type="protein sequence ID" value="CAJ0893961.1"/>
    <property type="molecule type" value="Genomic_DNA"/>
</dbReference>
<accession>A0AAD2C3L0</accession>
<gene>
    <name evidence="2" type="ORF">R77564_04930</name>
    <name evidence="1" type="ORF">R77567_04484</name>
</gene>
<dbReference type="Proteomes" id="UP001189792">
    <property type="component" value="Unassembled WGS sequence"/>
</dbReference>
<evidence type="ECO:0000313" key="3">
    <source>
        <dbReference type="Proteomes" id="UP001189792"/>
    </source>
</evidence>
<reference evidence="1 3" key="1">
    <citation type="submission" date="2023-07" db="EMBL/GenBank/DDBJ databases">
        <authorList>
            <person name="Peeters C."/>
        </authorList>
    </citation>
    <scope>NUCLEOTIDE SEQUENCE</scope>
    <source>
        <strain evidence="2 3">LMG 32965</strain>
        <strain evidence="1">R-77567</strain>
    </source>
</reference>